<accession>A0ABZ1YY02</accession>
<comment type="similarity">
    <text evidence="2 6">Belongs to the UPF0677 family.</text>
</comment>
<dbReference type="InterPro" id="IPR011610">
    <property type="entry name" value="SAM_mthyl_Trfase_ML2640-like"/>
</dbReference>
<dbReference type="InterPro" id="IPR029063">
    <property type="entry name" value="SAM-dependent_MTases_sf"/>
</dbReference>
<protein>
    <recommendedName>
        <fullName evidence="6">S-adenosyl-L-methionine-dependent methyltransferase</fullName>
        <ecNumber evidence="6">2.1.1.-</ecNumber>
    </recommendedName>
</protein>
<sequence>MTETDPKAPTAGVALTAIGVAVIRARESVGTDRLYDDPLAQLFVDAARRDYCEIDGGAERWARLEEVADMFFEGRTVGVRLVDDRVAEAVEKGIRQIVLIGAGLDTRAFRMALPADVRVFEIDLPELFAFKEPVLAAAHAEPRCGRAVLAIDLREDWAKLLGEHGFRPDLPTHWVDEGVLGYLTHEHALHVVTTLTELSAPGSRFGVSRFAVDENARPYAELECLVRGDDGADRPRTGLGADARTWLDEHGWRTEFRSWDDMVAALGRPVALNDPDIGVVIAVREA</sequence>
<dbReference type="EC" id="2.1.1.-" evidence="6"/>
<keyword evidence="4 7" id="KW-0808">Transferase</keyword>
<dbReference type="EMBL" id="CP109441">
    <property type="protein sequence ID" value="WUV47036.1"/>
    <property type="molecule type" value="Genomic_DNA"/>
</dbReference>
<dbReference type="GO" id="GO:0008168">
    <property type="term" value="F:methyltransferase activity"/>
    <property type="evidence" value="ECO:0007669"/>
    <property type="project" value="UniProtKB-KW"/>
</dbReference>
<comment type="function">
    <text evidence="1 6">Exhibits S-adenosyl-L-methionine-dependent methyltransferase activity.</text>
</comment>
<dbReference type="GO" id="GO:0032259">
    <property type="term" value="P:methylation"/>
    <property type="evidence" value="ECO:0007669"/>
    <property type="project" value="UniProtKB-KW"/>
</dbReference>
<evidence type="ECO:0000256" key="5">
    <source>
        <dbReference type="ARBA" id="ARBA00022691"/>
    </source>
</evidence>
<proteinExistence type="inferred from homology"/>
<evidence type="ECO:0000256" key="3">
    <source>
        <dbReference type="ARBA" id="ARBA00022603"/>
    </source>
</evidence>
<dbReference type="Gene3D" id="3.40.50.150">
    <property type="entry name" value="Vaccinia Virus protein VP39"/>
    <property type="match status" value="1"/>
</dbReference>
<organism evidence="7 8">
    <name type="scientific">Nocardia vinacea</name>
    <dbReference type="NCBI Taxonomy" id="96468"/>
    <lineage>
        <taxon>Bacteria</taxon>
        <taxon>Bacillati</taxon>
        <taxon>Actinomycetota</taxon>
        <taxon>Actinomycetes</taxon>
        <taxon>Mycobacteriales</taxon>
        <taxon>Nocardiaceae</taxon>
        <taxon>Nocardia</taxon>
    </lineage>
</organism>
<dbReference type="RefSeq" id="WP_327099936.1">
    <property type="nucleotide sequence ID" value="NZ_CP109149.1"/>
</dbReference>
<dbReference type="Proteomes" id="UP001432062">
    <property type="component" value="Chromosome"/>
</dbReference>
<keyword evidence="5 6" id="KW-0949">S-adenosyl-L-methionine</keyword>
<dbReference type="Pfam" id="PF04072">
    <property type="entry name" value="LCM"/>
    <property type="match status" value="1"/>
</dbReference>
<reference evidence="7" key="1">
    <citation type="submission" date="2022-10" db="EMBL/GenBank/DDBJ databases">
        <title>The complete genomes of actinobacterial strains from the NBC collection.</title>
        <authorList>
            <person name="Joergensen T.S."/>
            <person name="Alvarez Arevalo M."/>
            <person name="Sterndorff E.B."/>
            <person name="Faurdal D."/>
            <person name="Vuksanovic O."/>
            <person name="Mourched A.-S."/>
            <person name="Charusanti P."/>
            <person name="Shaw S."/>
            <person name="Blin K."/>
            <person name="Weber T."/>
        </authorList>
    </citation>
    <scope>NUCLEOTIDE SEQUENCE</scope>
    <source>
        <strain evidence="7">NBC_01482</strain>
    </source>
</reference>
<evidence type="ECO:0000256" key="1">
    <source>
        <dbReference type="ARBA" id="ARBA00003907"/>
    </source>
</evidence>
<evidence type="ECO:0000256" key="6">
    <source>
        <dbReference type="RuleBase" id="RU362030"/>
    </source>
</evidence>
<evidence type="ECO:0000313" key="7">
    <source>
        <dbReference type="EMBL" id="WUV47036.1"/>
    </source>
</evidence>
<dbReference type="PANTHER" id="PTHR43619">
    <property type="entry name" value="S-ADENOSYL-L-METHIONINE-DEPENDENT METHYLTRANSFERASE YKTD-RELATED"/>
    <property type="match status" value="1"/>
</dbReference>
<dbReference type="PANTHER" id="PTHR43619:SF2">
    <property type="entry name" value="S-ADENOSYL-L-METHIONINE-DEPENDENT METHYLTRANSFERASES SUPERFAMILY PROTEIN"/>
    <property type="match status" value="1"/>
</dbReference>
<keyword evidence="3 6" id="KW-0489">Methyltransferase</keyword>
<dbReference type="InterPro" id="IPR007213">
    <property type="entry name" value="Ppm1/Ppm2/Tcmp"/>
</dbReference>
<keyword evidence="8" id="KW-1185">Reference proteome</keyword>
<evidence type="ECO:0000256" key="2">
    <source>
        <dbReference type="ARBA" id="ARBA00008138"/>
    </source>
</evidence>
<name>A0ABZ1YY02_9NOCA</name>
<gene>
    <name evidence="7" type="ORF">OG563_01895</name>
</gene>
<dbReference type="SUPFAM" id="SSF53335">
    <property type="entry name" value="S-adenosyl-L-methionine-dependent methyltransferases"/>
    <property type="match status" value="1"/>
</dbReference>
<evidence type="ECO:0000256" key="4">
    <source>
        <dbReference type="ARBA" id="ARBA00022679"/>
    </source>
</evidence>
<evidence type="ECO:0000313" key="8">
    <source>
        <dbReference type="Proteomes" id="UP001432062"/>
    </source>
</evidence>
<dbReference type="NCBIfam" id="TIGR00027">
    <property type="entry name" value="mthyl_TIGR00027"/>
    <property type="match status" value="1"/>
</dbReference>